<dbReference type="Gene3D" id="3.40.50.2300">
    <property type="match status" value="1"/>
</dbReference>
<dbReference type="CDD" id="cd00156">
    <property type="entry name" value="REC"/>
    <property type="match status" value="1"/>
</dbReference>
<dbReference type="Pfam" id="PF00072">
    <property type="entry name" value="Response_reg"/>
    <property type="match status" value="1"/>
</dbReference>
<feature type="modified residue" description="4-aspartylphosphate" evidence="6">
    <location>
        <position position="793"/>
    </location>
</feature>
<dbReference type="SMART" id="SM00448">
    <property type="entry name" value="REC"/>
    <property type="match status" value="1"/>
</dbReference>
<dbReference type="AlphaFoldDB" id="A0A1I2LTB4"/>
<evidence type="ECO:0000313" key="12">
    <source>
        <dbReference type="Proteomes" id="UP000198623"/>
    </source>
</evidence>
<name>A0A1I2LTB4_9GAMM</name>
<dbReference type="SUPFAM" id="SSF52172">
    <property type="entry name" value="CheY-like"/>
    <property type="match status" value="1"/>
</dbReference>
<dbReference type="PROSITE" id="PS50110">
    <property type="entry name" value="RESPONSE_REGULATORY"/>
    <property type="match status" value="1"/>
</dbReference>
<dbReference type="PROSITE" id="PS50109">
    <property type="entry name" value="HIS_KIN"/>
    <property type="match status" value="1"/>
</dbReference>
<dbReference type="InterPro" id="IPR036097">
    <property type="entry name" value="HisK_dim/P_sf"/>
</dbReference>
<comment type="catalytic activity">
    <reaction evidence="1">
        <text>ATP + protein L-histidine = ADP + protein N-phospho-L-histidine.</text>
        <dbReference type="EC" id="2.7.13.3"/>
    </reaction>
</comment>
<dbReference type="EC" id="2.7.13.3" evidence="2"/>
<dbReference type="FunFam" id="1.10.287.130:FF:000081">
    <property type="entry name" value="Hybrid sensor histidine kinase/response regulator"/>
    <property type="match status" value="1"/>
</dbReference>
<keyword evidence="5" id="KW-0418">Kinase</keyword>
<dbReference type="Pfam" id="PF12860">
    <property type="entry name" value="PAS_7"/>
    <property type="match status" value="2"/>
</dbReference>
<dbReference type="FunFam" id="3.30.565.10:FF:000049">
    <property type="entry name" value="Two-component sensor histidine kinase"/>
    <property type="match status" value="1"/>
</dbReference>
<dbReference type="SMART" id="SM00387">
    <property type="entry name" value="HATPase_c"/>
    <property type="match status" value="1"/>
</dbReference>
<evidence type="ECO:0000259" key="10">
    <source>
        <dbReference type="PROSITE" id="PS50113"/>
    </source>
</evidence>
<dbReference type="InterPro" id="IPR036890">
    <property type="entry name" value="HATPase_C_sf"/>
</dbReference>
<dbReference type="Gene3D" id="3.30.450.20">
    <property type="entry name" value="PAS domain"/>
    <property type="match status" value="3"/>
</dbReference>
<feature type="domain" description="Histidine kinase" evidence="8">
    <location>
        <begin position="498"/>
        <end position="719"/>
    </location>
</feature>
<proteinExistence type="predicted"/>
<evidence type="ECO:0000256" key="6">
    <source>
        <dbReference type="PROSITE-ProRule" id="PRU00169"/>
    </source>
</evidence>
<keyword evidence="3 6" id="KW-0597">Phosphoprotein</keyword>
<evidence type="ECO:0000256" key="3">
    <source>
        <dbReference type="ARBA" id="ARBA00022553"/>
    </source>
</evidence>
<feature type="domain" description="PAC" evidence="10">
    <location>
        <begin position="387"/>
        <end position="441"/>
    </location>
</feature>
<evidence type="ECO:0000256" key="1">
    <source>
        <dbReference type="ARBA" id="ARBA00000085"/>
    </source>
</evidence>
<dbReference type="PANTHER" id="PTHR43047">
    <property type="entry name" value="TWO-COMPONENT HISTIDINE PROTEIN KINASE"/>
    <property type="match status" value="1"/>
</dbReference>
<dbReference type="Gene3D" id="3.30.565.10">
    <property type="entry name" value="Histidine kinase-like ATPase, C-terminal domain"/>
    <property type="match status" value="1"/>
</dbReference>
<dbReference type="STRING" id="1045558.SAMN05216175_101122"/>
<dbReference type="InterPro" id="IPR011006">
    <property type="entry name" value="CheY-like_superfamily"/>
</dbReference>
<dbReference type="SMART" id="SM00388">
    <property type="entry name" value="HisKA"/>
    <property type="match status" value="1"/>
</dbReference>
<keyword evidence="12" id="KW-1185">Reference proteome</keyword>
<dbReference type="SMART" id="SM00086">
    <property type="entry name" value="PAC"/>
    <property type="match status" value="1"/>
</dbReference>
<protein>
    <recommendedName>
        <fullName evidence="2">histidine kinase</fullName>
        <ecNumber evidence="2">2.7.13.3</ecNumber>
    </recommendedName>
</protein>
<keyword evidence="4" id="KW-0808">Transferase</keyword>
<dbReference type="InterPro" id="IPR003661">
    <property type="entry name" value="HisK_dim/P_dom"/>
</dbReference>
<dbReference type="PRINTS" id="PR00344">
    <property type="entry name" value="BCTRLSENSOR"/>
</dbReference>
<dbReference type="Pfam" id="PF08448">
    <property type="entry name" value="PAS_4"/>
    <property type="match status" value="1"/>
</dbReference>
<dbReference type="InterPro" id="IPR003594">
    <property type="entry name" value="HATPase_dom"/>
</dbReference>
<dbReference type="SUPFAM" id="SSF55874">
    <property type="entry name" value="ATPase domain of HSP90 chaperone/DNA topoisomerase II/histidine kinase"/>
    <property type="match status" value="1"/>
</dbReference>
<evidence type="ECO:0000256" key="5">
    <source>
        <dbReference type="ARBA" id="ARBA00022777"/>
    </source>
</evidence>
<dbReference type="Proteomes" id="UP000198623">
    <property type="component" value="Unassembled WGS sequence"/>
</dbReference>
<dbReference type="OrthoDB" id="9764438at2"/>
<dbReference type="Pfam" id="PF02518">
    <property type="entry name" value="HATPase_c"/>
    <property type="match status" value="1"/>
</dbReference>
<dbReference type="SMART" id="SM00091">
    <property type="entry name" value="PAS"/>
    <property type="match status" value="3"/>
</dbReference>
<dbReference type="SUPFAM" id="SSF47384">
    <property type="entry name" value="Homodimeric domain of signal transducing histidine kinase"/>
    <property type="match status" value="1"/>
</dbReference>
<gene>
    <name evidence="11" type="ORF">SAMN05216175_101122</name>
</gene>
<dbReference type="CDD" id="cd00082">
    <property type="entry name" value="HisKA"/>
    <property type="match status" value="1"/>
</dbReference>
<dbReference type="PANTHER" id="PTHR43047:SF9">
    <property type="entry name" value="HISTIDINE KINASE"/>
    <property type="match status" value="1"/>
</dbReference>
<dbReference type="InterPro" id="IPR001610">
    <property type="entry name" value="PAC"/>
</dbReference>
<evidence type="ECO:0000256" key="4">
    <source>
        <dbReference type="ARBA" id="ARBA00022679"/>
    </source>
</evidence>
<dbReference type="InterPro" id="IPR001789">
    <property type="entry name" value="Sig_transdc_resp-reg_receiver"/>
</dbReference>
<sequence length="862" mass="96480">MSEAELLLRLAELERENHKLKRINHALIERVESSNVQGANPYAAFEHAVVLADQVRERTEALNDALSELKVSHRALKNANQIADLANQRLVDAIESISDAFVLFDRERRIVLFNSKFQGVWKGTGQVIATGTTIRDIRRLADQHGLIAEEYDGTGDANKVFRMSSGQWVQMSERPTSDGGMVILYTDISQLKAAETERREAALAQKSLLLQRTVDNLSQGVALVNASDQLEIWNDRFLTLTGVSRSEAESFPPFRALNLKHFHDNNAKGRQPGSSHIMRHNDHIIEVRTHAMPDGGYVNTYTDITERYQYAETLKESEQWIRLITDHVPALIAYVGDDLCYRFTNKVYDEWYGWERGKLTGESITQVHGKRGFNELEPYVQRALSGENVTFDIAERNASGEQRYMLKSYVPNIGEDGKTVGFFVMIRDITDRRKVALELEEAYQTLEHRVDERTSELTAVNEHLLTEIEERTQVEARLREAKKDAEQANLSKTKFLAAVSHDLLQPLNAARLFTGALAEKELTNVTRPLVNSVSHALSDVESLLGTLVDISKLDAGVVTPDITTFRVRDLMENIANEFCQFAQKDGLKMSYIPSSATISTDSQLLARILRNFLSNAIRYTTKGRILFGCRRKKHSLAIEVWDTGVGIPEAQLQEVFQEFRRLNPQGLGSDTSSDKSGDKGLGLGLAIVDKISGVLGHPITVHSIEGKGSVFAVEVPYGELALYSEVPGTDWAAAADCLQGAHIWVIDNDLAICQGMQTLLEGWGCRVTTALSLEHLLQRVDPTKDPVDLLIADYHLDNGNNGVDAARGLAKRLPHPLSVLMITANYNKDLKQEIRELGYILMNKPVKPLKLKSTLLHLLKDR</sequence>
<dbReference type="NCBIfam" id="NF041832">
    <property type="entry name" value="near_NosP_CTERM"/>
    <property type="match status" value="1"/>
</dbReference>
<evidence type="ECO:0000259" key="8">
    <source>
        <dbReference type="PROSITE" id="PS50109"/>
    </source>
</evidence>
<reference evidence="12" key="1">
    <citation type="submission" date="2016-10" db="EMBL/GenBank/DDBJ databases">
        <authorList>
            <person name="Varghese N."/>
            <person name="Submissions S."/>
        </authorList>
    </citation>
    <scope>NUCLEOTIDE SEQUENCE [LARGE SCALE GENOMIC DNA]</scope>
    <source>
        <strain evidence="12">CGMCC 1.10971</strain>
    </source>
</reference>
<dbReference type="GO" id="GO:0000155">
    <property type="term" value="F:phosphorelay sensor kinase activity"/>
    <property type="evidence" value="ECO:0007669"/>
    <property type="project" value="InterPro"/>
</dbReference>
<evidence type="ECO:0000256" key="7">
    <source>
        <dbReference type="SAM" id="Coils"/>
    </source>
</evidence>
<feature type="coiled-coil region" evidence="7">
    <location>
        <begin position="436"/>
        <end position="491"/>
    </location>
</feature>
<dbReference type="InterPro" id="IPR005467">
    <property type="entry name" value="His_kinase_dom"/>
</dbReference>
<dbReference type="EMBL" id="FOOU01000001">
    <property type="protein sequence ID" value="SFF80316.1"/>
    <property type="molecule type" value="Genomic_DNA"/>
</dbReference>
<dbReference type="GO" id="GO:0005886">
    <property type="term" value="C:plasma membrane"/>
    <property type="evidence" value="ECO:0007669"/>
    <property type="project" value="TreeGrafter"/>
</dbReference>
<evidence type="ECO:0000256" key="2">
    <source>
        <dbReference type="ARBA" id="ARBA00012438"/>
    </source>
</evidence>
<dbReference type="InterPro" id="IPR004358">
    <property type="entry name" value="Sig_transdc_His_kin-like_C"/>
</dbReference>
<evidence type="ECO:0000259" key="9">
    <source>
        <dbReference type="PROSITE" id="PS50110"/>
    </source>
</evidence>
<feature type="domain" description="Response regulatory" evidence="9">
    <location>
        <begin position="742"/>
        <end position="859"/>
    </location>
</feature>
<dbReference type="GO" id="GO:0009927">
    <property type="term" value="F:histidine phosphotransfer kinase activity"/>
    <property type="evidence" value="ECO:0007669"/>
    <property type="project" value="TreeGrafter"/>
</dbReference>
<evidence type="ECO:0000313" key="11">
    <source>
        <dbReference type="EMBL" id="SFF80316.1"/>
    </source>
</evidence>
<dbReference type="RefSeq" id="WP_090723066.1">
    <property type="nucleotide sequence ID" value="NZ_FOOU01000001.1"/>
</dbReference>
<dbReference type="Pfam" id="PF00512">
    <property type="entry name" value="HisKA"/>
    <property type="match status" value="1"/>
</dbReference>
<dbReference type="SUPFAM" id="SSF55785">
    <property type="entry name" value="PYP-like sensor domain (PAS domain)"/>
    <property type="match status" value="2"/>
</dbReference>
<dbReference type="InterPro" id="IPR000700">
    <property type="entry name" value="PAS-assoc_C"/>
</dbReference>
<dbReference type="InterPro" id="IPR000014">
    <property type="entry name" value="PAS"/>
</dbReference>
<keyword evidence="7" id="KW-0175">Coiled coil</keyword>
<dbReference type="InterPro" id="IPR035965">
    <property type="entry name" value="PAS-like_dom_sf"/>
</dbReference>
<organism evidence="11 12">
    <name type="scientific">Neptunomonas qingdaonensis</name>
    <dbReference type="NCBI Taxonomy" id="1045558"/>
    <lineage>
        <taxon>Bacteria</taxon>
        <taxon>Pseudomonadati</taxon>
        <taxon>Pseudomonadota</taxon>
        <taxon>Gammaproteobacteria</taxon>
        <taxon>Oceanospirillales</taxon>
        <taxon>Oceanospirillaceae</taxon>
        <taxon>Neptunomonas</taxon>
    </lineage>
</organism>
<dbReference type="PROSITE" id="PS50113">
    <property type="entry name" value="PAC"/>
    <property type="match status" value="1"/>
</dbReference>
<feature type="coiled-coil region" evidence="7">
    <location>
        <begin position="1"/>
        <end position="72"/>
    </location>
</feature>
<dbReference type="NCBIfam" id="TIGR00229">
    <property type="entry name" value="sensory_box"/>
    <property type="match status" value="1"/>
</dbReference>
<dbReference type="InterPro" id="IPR013656">
    <property type="entry name" value="PAS_4"/>
</dbReference>
<accession>A0A1I2LTB4</accession>
<dbReference type="Gene3D" id="1.10.287.130">
    <property type="match status" value="1"/>
</dbReference>